<organism evidence="2 3">
    <name type="scientific">Glossina austeni</name>
    <name type="common">Savannah tsetse fly</name>
    <dbReference type="NCBI Taxonomy" id="7395"/>
    <lineage>
        <taxon>Eukaryota</taxon>
        <taxon>Metazoa</taxon>
        <taxon>Ecdysozoa</taxon>
        <taxon>Arthropoda</taxon>
        <taxon>Hexapoda</taxon>
        <taxon>Insecta</taxon>
        <taxon>Pterygota</taxon>
        <taxon>Neoptera</taxon>
        <taxon>Endopterygota</taxon>
        <taxon>Diptera</taxon>
        <taxon>Brachycera</taxon>
        <taxon>Muscomorpha</taxon>
        <taxon>Hippoboscoidea</taxon>
        <taxon>Glossinidae</taxon>
        <taxon>Glossina</taxon>
    </lineage>
</organism>
<reference evidence="2" key="1">
    <citation type="submission" date="2020-05" db="UniProtKB">
        <authorList>
            <consortium name="EnsemblMetazoa"/>
        </authorList>
    </citation>
    <scope>IDENTIFICATION</scope>
    <source>
        <strain evidence="2">TTRI</strain>
    </source>
</reference>
<evidence type="ECO:0000256" key="1">
    <source>
        <dbReference type="SAM" id="MobiDB-lite"/>
    </source>
</evidence>
<dbReference type="STRING" id="7395.A0A1A9UCW3"/>
<accession>A0A1A9UCW3</accession>
<proteinExistence type="predicted"/>
<dbReference type="AlphaFoldDB" id="A0A1A9UCW3"/>
<sequence length="519" mass="57404">MRPCYNSGSLYDPISPGCSRRSSQMSTITTSGGVGVNSMPLTPNTMVTFNNANNDNNTHTNKCDHHFLDNSRLGYKINSSLPPPPSSHLISTHLQKFRQNFEFSQPNGFTTTNGMCKASDVSTICDTDNEGIAAITTTTYCFSEPVKLTEERIVLSPSSSMDTIQNVQWTQINNLKLTKQNGENNKAITKSSLDHHPNEKVNLDEVEEDELIENKLVLPDEMLQYLNQVADNSRGQITPTSDYANVVTGDISKEQAENTAFNAALASYASNTRSATNLIPIAPNASQRCCVDAQPPTSQQQQTLLVMQGLCSQNVTAATDNSITNMPELNDLGSRSSCIATAHYYANQETTAEMSLQTSAIPMNTIENDIQCGDISQSQMSPHLIRPVTAATNQEAFMPFNMPFSSNFTKNDPEPHYSHYLSSHSCNLDNASNDMCTDVYQRTLKYVQSCQNWLQTKDHNDFSCATGMTADYTKLQYSNILDQPDVTSSTHPNSNMIINDMTTSLNSLLEENRYLQMIQ</sequence>
<evidence type="ECO:0000313" key="3">
    <source>
        <dbReference type="Proteomes" id="UP000078200"/>
    </source>
</evidence>
<evidence type="ECO:0000313" key="2">
    <source>
        <dbReference type="EnsemblMetazoa" id="GAUT000274-PA"/>
    </source>
</evidence>
<dbReference type="VEuPathDB" id="VectorBase:GAUT000274"/>
<dbReference type="EnsemblMetazoa" id="GAUT000274-RA">
    <property type="protein sequence ID" value="GAUT000274-PA"/>
    <property type="gene ID" value="GAUT000274"/>
</dbReference>
<name>A0A1A9UCW3_GLOAU</name>
<keyword evidence="3" id="KW-1185">Reference proteome</keyword>
<protein>
    <submittedName>
        <fullName evidence="2">Uncharacterized protein</fullName>
    </submittedName>
</protein>
<feature type="compositionally biased region" description="Polar residues" evidence="1">
    <location>
        <begin position="20"/>
        <end position="31"/>
    </location>
</feature>
<feature type="region of interest" description="Disordered" evidence="1">
    <location>
        <begin position="16"/>
        <end position="39"/>
    </location>
</feature>
<dbReference type="Proteomes" id="UP000078200">
    <property type="component" value="Unassembled WGS sequence"/>
</dbReference>